<sequence length="112" mass="12413">MADVGTEATARTPRDDATERKKALLVFRSNLQSASDDDDEDASDEEDDDVTLVHCRAGATQEGDRGVPVEDEEEEDDDEALNGRRTRTVTIGPRARRSRTCILRVDPSRPAR</sequence>
<evidence type="ECO:0000313" key="3">
    <source>
        <dbReference type="Proteomes" id="UP000011713"/>
    </source>
</evidence>
<dbReference type="EnsemblProtists" id="HpaT807763">
    <property type="protein sequence ID" value="HpaP807763"/>
    <property type="gene ID" value="HpaG807763"/>
</dbReference>
<dbReference type="AlphaFoldDB" id="M4BMX6"/>
<dbReference type="VEuPathDB" id="FungiDB:HpaG807763"/>
<name>M4BMX6_HYAAE</name>
<dbReference type="Proteomes" id="UP000011713">
    <property type="component" value="Unassembled WGS sequence"/>
</dbReference>
<feature type="region of interest" description="Disordered" evidence="1">
    <location>
        <begin position="1"/>
        <end position="20"/>
    </location>
</feature>
<protein>
    <submittedName>
        <fullName evidence="2">Uncharacterized protein</fullName>
    </submittedName>
</protein>
<evidence type="ECO:0000256" key="1">
    <source>
        <dbReference type="SAM" id="MobiDB-lite"/>
    </source>
</evidence>
<feature type="compositionally biased region" description="Acidic residues" evidence="1">
    <location>
        <begin position="69"/>
        <end position="80"/>
    </location>
</feature>
<organism evidence="2 3">
    <name type="scientific">Hyaloperonospora arabidopsidis (strain Emoy2)</name>
    <name type="common">Downy mildew agent</name>
    <name type="synonym">Peronospora arabidopsidis</name>
    <dbReference type="NCBI Taxonomy" id="559515"/>
    <lineage>
        <taxon>Eukaryota</taxon>
        <taxon>Sar</taxon>
        <taxon>Stramenopiles</taxon>
        <taxon>Oomycota</taxon>
        <taxon>Peronosporomycetes</taxon>
        <taxon>Peronosporales</taxon>
        <taxon>Peronosporaceae</taxon>
        <taxon>Hyaloperonospora</taxon>
    </lineage>
</organism>
<dbReference type="EMBL" id="JH598440">
    <property type="status" value="NOT_ANNOTATED_CDS"/>
    <property type="molecule type" value="Genomic_DNA"/>
</dbReference>
<feature type="compositionally biased region" description="Acidic residues" evidence="1">
    <location>
        <begin position="35"/>
        <end position="50"/>
    </location>
</feature>
<reference evidence="2" key="2">
    <citation type="submission" date="2015-06" db="UniProtKB">
        <authorList>
            <consortium name="EnsemblProtists"/>
        </authorList>
    </citation>
    <scope>IDENTIFICATION</scope>
    <source>
        <strain evidence="2">Emoy2</strain>
    </source>
</reference>
<reference evidence="3" key="1">
    <citation type="journal article" date="2010" name="Science">
        <title>Signatures of adaptation to obligate biotrophy in the Hyaloperonospora arabidopsidis genome.</title>
        <authorList>
            <person name="Baxter L."/>
            <person name="Tripathy S."/>
            <person name="Ishaque N."/>
            <person name="Boot N."/>
            <person name="Cabral A."/>
            <person name="Kemen E."/>
            <person name="Thines M."/>
            <person name="Ah-Fong A."/>
            <person name="Anderson R."/>
            <person name="Badejoko W."/>
            <person name="Bittner-Eddy P."/>
            <person name="Boore J.L."/>
            <person name="Chibucos M.C."/>
            <person name="Coates M."/>
            <person name="Dehal P."/>
            <person name="Delehaunty K."/>
            <person name="Dong S."/>
            <person name="Downton P."/>
            <person name="Dumas B."/>
            <person name="Fabro G."/>
            <person name="Fronick C."/>
            <person name="Fuerstenberg S.I."/>
            <person name="Fulton L."/>
            <person name="Gaulin E."/>
            <person name="Govers F."/>
            <person name="Hughes L."/>
            <person name="Humphray S."/>
            <person name="Jiang R.H."/>
            <person name="Judelson H."/>
            <person name="Kamoun S."/>
            <person name="Kyung K."/>
            <person name="Meijer H."/>
            <person name="Minx P."/>
            <person name="Morris P."/>
            <person name="Nelson J."/>
            <person name="Phuntumart V."/>
            <person name="Qutob D."/>
            <person name="Rehmany A."/>
            <person name="Rougon-Cardoso A."/>
            <person name="Ryden P."/>
            <person name="Torto-Alalibo T."/>
            <person name="Studholme D."/>
            <person name="Wang Y."/>
            <person name="Win J."/>
            <person name="Wood J."/>
            <person name="Clifton S.W."/>
            <person name="Rogers J."/>
            <person name="Van den Ackerveken G."/>
            <person name="Jones J.D."/>
            <person name="McDowell J.M."/>
            <person name="Beynon J."/>
            <person name="Tyler B.M."/>
        </authorList>
    </citation>
    <scope>NUCLEOTIDE SEQUENCE [LARGE SCALE GENOMIC DNA]</scope>
    <source>
        <strain evidence="3">Emoy2</strain>
    </source>
</reference>
<dbReference type="InParanoid" id="M4BMX6"/>
<proteinExistence type="predicted"/>
<accession>M4BMX6</accession>
<feature type="region of interest" description="Disordered" evidence="1">
    <location>
        <begin position="29"/>
        <end position="81"/>
    </location>
</feature>
<keyword evidence="3" id="KW-1185">Reference proteome</keyword>
<evidence type="ECO:0000313" key="2">
    <source>
        <dbReference type="EnsemblProtists" id="HpaP807763"/>
    </source>
</evidence>
<dbReference type="HOGENOM" id="CLU_2150707_0_0_1"/>